<comment type="caution">
    <text evidence="7">The sequence shown here is derived from an EMBL/GenBank/DDBJ whole genome shotgun (WGS) entry which is preliminary data.</text>
</comment>
<evidence type="ECO:0000259" key="6">
    <source>
        <dbReference type="PROSITE" id="PS50111"/>
    </source>
</evidence>
<feature type="transmembrane region" description="Helical" evidence="5">
    <location>
        <begin position="12"/>
        <end position="31"/>
    </location>
</feature>
<organism evidence="7 8">
    <name type="scientific">Rhodanobacter aciditrophus</name>
    <dbReference type="NCBI Taxonomy" id="1623218"/>
    <lineage>
        <taxon>Bacteria</taxon>
        <taxon>Pseudomonadati</taxon>
        <taxon>Pseudomonadota</taxon>
        <taxon>Gammaproteobacteria</taxon>
        <taxon>Lysobacterales</taxon>
        <taxon>Rhodanobacteraceae</taxon>
        <taxon>Rhodanobacter</taxon>
    </lineage>
</organism>
<evidence type="ECO:0000256" key="4">
    <source>
        <dbReference type="PROSITE-ProRule" id="PRU00284"/>
    </source>
</evidence>
<feature type="transmembrane region" description="Helical" evidence="5">
    <location>
        <begin position="84"/>
        <end position="101"/>
    </location>
</feature>
<comment type="similarity">
    <text evidence="3">Belongs to the methyl-accepting chemotaxis (MCP) protein family.</text>
</comment>
<keyword evidence="5" id="KW-0472">Membrane</keyword>
<keyword evidence="2 4" id="KW-0807">Transducer</keyword>
<keyword evidence="5" id="KW-0812">Transmembrane</keyword>
<feature type="transmembrane region" description="Helical" evidence="5">
    <location>
        <begin position="61"/>
        <end position="78"/>
    </location>
</feature>
<evidence type="ECO:0000256" key="5">
    <source>
        <dbReference type="SAM" id="Phobius"/>
    </source>
</evidence>
<dbReference type="SMART" id="SM00283">
    <property type="entry name" value="MA"/>
    <property type="match status" value="1"/>
</dbReference>
<dbReference type="RefSeq" id="WP_377365452.1">
    <property type="nucleotide sequence ID" value="NZ_JBHTMN010000004.1"/>
</dbReference>
<comment type="subcellular location">
    <subcellularLocation>
        <location evidence="1">Membrane</location>
    </subcellularLocation>
</comment>
<evidence type="ECO:0000256" key="1">
    <source>
        <dbReference type="ARBA" id="ARBA00004370"/>
    </source>
</evidence>
<dbReference type="EMBL" id="JBHTMN010000004">
    <property type="protein sequence ID" value="MFD1382454.1"/>
    <property type="molecule type" value="Genomic_DNA"/>
</dbReference>
<sequence length="497" mass="53955">MMDALLLKRDTFIYRILLAQAPILLVSGFFGAKLMTFSVLSAVIIAVVSSIAFFLLKGTKAFGILAAVIMMSVSGLLIQSQLGMIEMHFHIFATIAVFLIYERYLPFIAGLLTVAVHHLLLTYLQMNGSMIMGLPAMAFAGDCNWGITFLHAAFAAAETGILIFMAHLMARESTANRRIADVVNQVSLNNDLTPRIDNAKGESELALNAMLDSLSGIFKDYLCIANRLSETSESIQNISQMTIQTSDTQRRTTEHLEEETAKMMEQVEQTANNCSNAAELASEVESSSATDQQDANVVAKDMQTLEQETSSAVQSINELTQEVASITSALEAIRGISEQTNLLALNAAIEAARAGETGRGFAVVADEVRALAQRSGESTDEIEKVVERLNQSMINAVSSMDSGRSRTIENVSKVQGIADRISSRASQVSQVSHMNRATADDTKNQASMLTEVDRQLAENCATLKELASEIHKVSGLADELSTIATDYNEKSKIFKLA</sequence>
<dbReference type="Gene3D" id="1.10.287.950">
    <property type="entry name" value="Methyl-accepting chemotaxis protein"/>
    <property type="match status" value="1"/>
</dbReference>
<evidence type="ECO:0000256" key="3">
    <source>
        <dbReference type="ARBA" id="ARBA00029447"/>
    </source>
</evidence>
<dbReference type="InterPro" id="IPR004090">
    <property type="entry name" value="Chemotax_Me-accpt_rcpt"/>
</dbReference>
<dbReference type="Pfam" id="PF00015">
    <property type="entry name" value="MCPsignal"/>
    <property type="match status" value="1"/>
</dbReference>
<evidence type="ECO:0000313" key="8">
    <source>
        <dbReference type="Proteomes" id="UP001597059"/>
    </source>
</evidence>
<dbReference type="PROSITE" id="PS50111">
    <property type="entry name" value="CHEMOTAXIS_TRANSDUC_2"/>
    <property type="match status" value="1"/>
</dbReference>
<dbReference type="InterPro" id="IPR004089">
    <property type="entry name" value="MCPsignal_dom"/>
</dbReference>
<keyword evidence="8" id="KW-1185">Reference proteome</keyword>
<dbReference type="Proteomes" id="UP001597059">
    <property type="component" value="Unassembled WGS sequence"/>
</dbReference>
<accession>A0ABW4AY37</accession>
<name>A0ABW4AY37_9GAMM</name>
<reference evidence="8" key="1">
    <citation type="journal article" date="2019" name="Int. J. Syst. Evol. Microbiol.">
        <title>The Global Catalogue of Microorganisms (GCM) 10K type strain sequencing project: providing services to taxonomists for standard genome sequencing and annotation.</title>
        <authorList>
            <consortium name="The Broad Institute Genomics Platform"/>
            <consortium name="The Broad Institute Genome Sequencing Center for Infectious Disease"/>
            <person name="Wu L."/>
            <person name="Ma J."/>
        </authorList>
    </citation>
    <scope>NUCLEOTIDE SEQUENCE [LARGE SCALE GENOMIC DNA]</scope>
    <source>
        <strain evidence="8">JCM 30774</strain>
    </source>
</reference>
<dbReference type="PANTHER" id="PTHR32089:SF112">
    <property type="entry name" value="LYSOZYME-LIKE PROTEIN-RELATED"/>
    <property type="match status" value="1"/>
</dbReference>
<protein>
    <submittedName>
        <fullName evidence="7">Methyl-accepting chemotaxis protein</fullName>
    </submittedName>
</protein>
<feature type="transmembrane region" description="Helical" evidence="5">
    <location>
        <begin position="37"/>
        <end position="56"/>
    </location>
</feature>
<dbReference type="SUPFAM" id="SSF58104">
    <property type="entry name" value="Methyl-accepting chemotaxis protein (MCP) signaling domain"/>
    <property type="match status" value="1"/>
</dbReference>
<gene>
    <name evidence="7" type="ORF">ACFQ45_03700</name>
</gene>
<evidence type="ECO:0000256" key="2">
    <source>
        <dbReference type="ARBA" id="ARBA00023224"/>
    </source>
</evidence>
<proteinExistence type="inferred from homology"/>
<evidence type="ECO:0000313" key="7">
    <source>
        <dbReference type="EMBL" id="MFD1382454.1"/>
    </source>
</evidence>
<feature type="domain" description="Methyl-accepting transducer" evidence="6">
    <location>
        <begin position="224"/>
        <end position="474"/>
    </location>
</feature>
<dbReference type="PANTHER" id="PTHR32089">
    <property type="entry name" value="METHYL-ACCEPTING CHEMOTAXIS PROTEIN MCPB"/>
    <property type="match status" value="1"/>
</dbReference>
<keyword evidence="5" id="KW-1133">Transmembrane helix</keyword>
<dbReference type="PRINTS" id="PR00260">
    <property type="entry name" value="CHEMTRNSDUCR"/>
</dbReference>
<feature type="transmembrane region" description="Helical" evidence="5">
    <location>
        <begin position="146"/>
        <end position="168"/>
    </location>
</feature>